<dbReference type="OrthoDB" id="6262491at2759"/>
<reference evidence="4 5" key="1">
    <citation type="submission" date="2025-04" db="UniProtKB">
        <authorList>
            <consortium name="RefSeq"/>
        </authorList>
    </citation>
    <scope>IDENTIFICATION</scope>
</reference>
<dbReference type="PROSITE" id="PS50294">
    <property type="entry name" value="WD_REPEATS_REGION"/>
    <property type="match status" value="1"/>
</dbReference>
<proteinExistence type="predicted"/>
<gene>
    <name evidence="4 5" type="primary">wdr97</name>
</gene>
<dbReference type="GeneID" id="114852971"/>
<feature type="repeat" description="WD" evidence="1">
    <location>
        <begin position="279"/>
        <end position="320"/>
    </location>
</feature>
<dbReference type="SUPFAM" id="SSF69322">
    <property type="entry name" value="Tricorn protease domain 2"/>
    <property type="match status" value="1"/>
</dbReference>
<dbReference type="Pfam" id="PF00400">
    <property type="entry name" value="WD40"/>
    <property type="match status" value="3"/>
</dbReference>
<dbReference type="Proteomes" id="UP000515150">
    <property type="component" value="Chromosome 4"/>
</dbReference>
<dbReference type="SUPFAM" id="SSF50998">
    <property type="entry name" value="Quinoprotein alcohol dehydrogenase-like"/>
    <property type="match status" value="1"/>
</dbReference>
<feature type="region of interest" description="Disordered" evidence="2">
    <location>
        <begin position="851"/>
        <end position="890"/>
    </location>
</feature>
<feature type="compositionally biased region" description="Basic and acidic residues" evidence="2">
    <location>
        <begin position="777"/>
        <end position="786"/>
    </location>
</feature>
<dbReference type="SUPFAM" id="SSF50978">
    <property type="entry name" value="WD40 repeat-like"/>
    <property type="match status" value="1"/>
</dbReference>
<feature type="region of interest" description="Disordered" evidence="2">
    <location>
        <begin position="902"/>
        <end position="950"/>
    </location>
</feature>
<dbReference type="SMART" id="SM00320">
    <property type="entry name" value="WD40"/>
    <property type="match status" value="5"/>
</dbReference>
<dbReference type="InterPro" id="IPR001680">
    <property type="entry name" value="WD40_rpt"/>
</dbReference>
<dbReference type="RefSeq" id="XP_029001552.1">
    <property type="nucleotide sequence ID" value="XM_029145719.2"/>
</dbReference>
<evidence type="ECO:0000313" key="3">
    <source>
        <dbReference type="Proteomes" id="UP000515150"/>
    </source>
</evidence>
<dbReference type="InterPro" id="IPR036322">
    <property type="entry name" value="WD40_repeat_dom_sf"/>
</dbReference>
<evidence type="ECO:0000313" key="5">
    <source>
        <dbReference type="RefSeq" id="XP_029001552.1"/>
    </source>
</evidence>
<organism evidence="3 4">
    <name type="scientific">Betta splendens</name>
    <name type="common">Siamese fighting fish</name>
    <dbReference type="NCBI Taxonomy" id="158456"/>
    <lineage>
        <taxon>Eukaryota</taxon>
        <taxon>Metazoa</taxon>
        <taxon>Chordata</taxon>
        <taxon>Craniata</taxon>
        <taxon>Vertebrata</taxon>
        <taxon>Euteleostomi</taxon>
        <taxon>Actinopterygii</taxon>
        <taxon>Neopterygii</taxon>
        <taxon>Teleostei</taxon>
        <taxon>Neoteleostei</taxon>
        <taxon>Acanthomorphata</taxon>
        <taxon>Anabantaria</taxon>
        <taxon>Anabantiformes</taxon>
        <taxon>Anabantoidei</taxon>
        <taxon>Osphronemidae</taxon>
        <taxon>Betta</taxon>
    </lineage>
</organism>
<dbReference type="AlphaFoldDB" id="A0A6P7M3F7"/>
<dbReference type="Gene3D" id="2.130.10.10">
    <property type="entry name" value="YVTN repeat-like/Quinoprotein amine dehydrogenase"/>
    <property type="match status" value="2"/>
</dbReference>
<feature type="region of interest" description="Disordered" evidence="2">
    <location>
        <begin position="752"/>
        <end position="790"/>
    </location>
</feature>
<protein>
    <submittedName>
        <fullName evidence="4 5">WD repeat-containing protein 97 isoform X1</fullName>
    </submittedName>
</protein>
<evidence type="ECO:0000313" key="4">
    <source>
        <dbReference type="RefSeq" id="XP_029001551.1"/>
    </source>
</evidence>
<keyword evidence="1" id="KW-0853">WD repeat</keyword>
<accession>A0A6P7M3F7</accession>
<dbReference type="PANTHER" id="PTHR45532:SF1">
    <property type="entry name" value="WD REPEAT-CONTAINING PROTEIN 97"/>
    <property type="match status" value="1"/>
</dbReference>
<name>A0A6P7M3F7_BETSP</name>
<feature type="compositionally biased region" description="Polar residues" evidence="2">
    <location>
        <begin position="767"/>
        <end position="776"/>
    </location>
</feature>
<dbReference type="InterPro" id="IPR015943">
    <property type="entry name" value="WD40/YVTN_repeat-like_dom_sf"/>
</dbReference>
<evidence type="ECO:0000256" key="1">
    <source>
        <dbReference type="PROSITE-ProRule" id="PRU00221"/>
    </source>
</evidence>
<dbReference type="PANTHER" id="PTHR45532">
    <property type="entry name" value="WD REPEAT-CONTAINING PROTEIN 97"/>
    <property type="match status" value="1"/>
</dbReference>
<dbReference type="RefSeq" id="XP_029001551.1">
    <property type="nucleotide sequence ID" value="XM_029145718.2"/>
</dbReference>
<sequence length="1275" mass="142164">MEASGEGSRTSTLPRCPTLRLRSRGTDASNENMLQGQNLFKQDVVQATGEVLRCRSQQQVLTHSLHHIQHVPSDSPVRFMVHCEAAAAFVSLHTDNTVCLYKADGSKQTPSVRLPFMGLTPTKITSRFVGWGPGAVLTLLDKEFNPVDTAHDALDICVCQPAEHSAELVTAGAGNVCVWSVRLVRCKVKIQEGLERHAFTHMVLAPPRSDRPHTAFAACGRAVAVVDLDEGKLLGCRKDLCSGDISAMVYCSQLDCLITASNELSIRVWGPDWELRRAFVGHTGTVTSLFYCAELNVLLSASVDCTIRWWNVEKGTVARCVSAERPSLCVGGTREGDIFFSVSQHGVDFWSIRNPYSLHCRLQREDGAPLRQILVPPVRAPYPARVLCVSGGGDVALVSAKTGAVVTSLKAQQRILCADYCLHREILLLLTDAGDVLRGNALTNPVTLMQAWRGRGQGPWQQGECVTKDGAQHLPAPGPACCLVLYSYVTEPQGALEEWRSLQDRRGCSHRDKAADDAKNRFLIILGQNGGCVSVLNLGDGKVLCRTPAHGGQRVTSVQVYPEAGCLLSTGKDKTLVVWRVTPFVQECLSQQLSLQCGQAQVYAAALGPQLALTFQEQNTGIYSLMHFDLLSQSQADQSLREGHLDHCTGFPAGLCACPDLEVFVSSSLDGTVCIWDKDNHLIRILQLDATPEHLAYGGSGGELFLGIAGDLYRMNCAQFLPHKYQQMLLYTYYEEPLPDLPIIESEAQGSKRKTYQATERREAESSAITRDQSLTDVRRQQEHESTASLNSDLCSLLRGTVKRKKAKPPSTKQTRKEAFDGYMKILYGWSYDVQIDMDYKLDPEILSSDVTKPCNLPPPEEDAYPEPEVSDPLNAEKEKNKKALQASWRPKTLMDVKPWPVRTTVQHEPAAVEKEDELPEMASPEKQPEPPQTPRGIETLTAPPPREPSPQVPAFLQQFADAAWFRDMYPDKKSIPSILTPDEFSLKLLACLKTCGAASRVKVLAALQALHSQDLLKNTDKLYQGLVGLVPKCATTHMSPLDQTVIVEMLNLLLGLKSAQSDLVKLLLTLLAYKDLGLQETLLHMLAALGVDEAEQWLWPELQDWSSELQHQPEMWTSLRDRADSWLEQWISTYKEYNRHMYLTSTAKWKPLTFSTVDVLNYFCSVQREECRKARYAGPDGQDNTVLLPRYDCSSQPILRLGETYSMARVRRPPGIILPPLRNRPVLMDFPNFISLPMTRVTLRPFHVYSDKDWLKDLPRRYFVPHQSFVEYYR</sequence>
<keyword evidence="3" id="KW-1185">Reference proteome</keyword>
<evidence type="ECO:0000256" key="2">
    <source>
        <dbReference type="SAM" id="MobiDB-lite"/>
    </source>
</evidence>
<dbReference type="InterPro" id="IPR011047">
    <property type="entry name" value="Quinoprotein_ADH-like_sf"/>
</dbReference>
<feature type="compositionally biased region" description="Acidic residues" evidence="2">
    <location>
        <begin position="860"/>
        <end position="870"/>
    </location>
</feature>
<dbReference type="KEGG" id="bspl:114852971"/>
<dbReference type="CTD" id="340390"/>
<dbReference type="PROSITE" id="PS50082">
    <property type="entry name" value="WD_REPEATS_2"/>
    <property type="match status" value="1"/>
</dbReference>